<keyword evidence="6" id="KW-0943">RNA-mediated gene silencing</keyword>
<sequence>MATPSPSTPSHSGPRSRPTSHRGEIDAAVTWQSFRSIKITLFNLPLDITTLEIWNAMRQHANVVHIDLLENRQGEPIGRANVRIEPPPRRNPWRRWECTITRTQGTIVKASVRFDRGTPIDGTMRSPLNNIILERAILHPMALRFGMMVKQSTMMEMRRLQTRTRHPDINVTVDFSVRLFKIRFIVRFEDSVPLAAQQYEAIIRFSHIKKIHRVELSPGNWGILIVLPSPPSFYRKSDEIAATHSADRPTWGESDVWLRQINIMREPWLMKNRPATLDKADQFIDIGKWTTYCLELGVEELAGWHRFEGAFRDFNIKLELMPNFSTVPPGDATYFTIMSSVTDYKTSHDALALLDSVHLPFSVRYQLEVCISHGVFNEHNIDMRFLEKLQSYSNGSDKAKWMLESAAEDNVPIYDPMTLFENQRALSYYPSTTKLPSYCTVVRKAMLTPTTMYLNSPTVEATNRVLREYRHVNDHFLRVSFTDELTQGRVSPNSDSRRDDEIYTQVFRALNNGIIIGDRHYRFLAFGNSQMRENGAYFFCSTGHVTCDSIRRWMGDLKDIRCVAKYAARMGQCFSTTRQILGINVPQIKEIPDTIRHGHCFTDGVGKISVFLADMVAHDLKRGRDTPSAFQFRMGGCKGVLAVSSDTKPHEVHIRSSQAKFSAVYNGLEIIRCSTFATASLNRQTITILSTLGVDDSVFEDLISEQLFNYDRAMWDKKTAMGLLGRYIDEYQMTLIIAQMVHHGFMDTREPFVWTLLRLWRSWSVKYMKEKARIIVEKSAFVLGCVDETNTLRGHSDTMYKAAGLDESLLPQIFLQIPDGENSTEYKVVTGLCLVGRNPSLHPGDIRVVEAVDAPSLRHMKNVVVFPQTGDRDIPSMCSGGDLDGDDYFVIWDQNLIPPEWNYPPMDYTADKPVTVNREVEIHDVIQFFVLYMKNDTLPRIALAHLAQSDWLQECAKHPKCLELAALHSKAVDYVKSGNPAVMPKKLRPRKWPHFMEKRPNISYHSTNILGKLYDKVKRIEFHPAYEMPFDKRILERYKLDVDILKKARKLKTKYDTAMRRVMAQTEVTTEFEIYTTFVLSNPRLGTSYKLQETIGREASALKQRFVAEAIKEVDAKHRGDREKLWPFIAAMYQVTNEEIRIALHEARSEQISSDGRHWIRRVSPAAMPLLSFPWIFHSELGQMASGLAASFSIPALTKDDNKPPQEQAGQPQQGAEDEEEAPKRKSLGTEELLEMDYVRTGDGKVIHRGEVLNLFTGPDVDVEEIHMAQHSDDEPQMLDQQTNGSPTPATACVPSVNGADTSGTTALVTASRPIMPASAIKPPVQLQHTEASSTITAQATSSTAPMAPPGLEPPTNGQMKGDEHGVEEVAFEEESVDIDEESGDADEQTAVERMKKLGF</sequence>
<protein>
    <recommendedName>
        <fullName evidence="8">RNA-dependent RNA polymerase</fullName>
        <ecNumber evidence="8">2.7.7.48</ecNumber>
    </recommendedName>
</protein>
<dbReference type="Pfam" id="PF05183">
    <property type="entry name" value="RdRP"/>
    <property type="match status" value="1"/>
</dbReference>
<evidence type="ECO:0000259" key="11">
    <source>
        <dbReference type="Pfam" id="PF26253"/>
    </source>
</evidence>
<dbReference type="Proteomes" id="UP001174694">
    <property type="component" value="Unassembled WGS sequence"/>
</dbReference>
<accession>A0AA38RRZ3</accession>
<dbReference type="GO" id="GO:0031380">
    <property type="term" value="C:nuclear RNA-directed RNA polymerase complex"/>
    <property type="evidence" value="ECO:0007669"/>
    <property type="project" value="TreeGrafter"/>
</dbReference>
<evidence type="ECO:0000256" key="2">
    <source>
        <dbReference type="ARBA" id="ARBA00022484"/>
    </source>
</evidence>
<gene>
    <name evidence="12" type="ORF">NKR23_g1830</name>
</gene>
<keyword evidence="13" id="KW-1185">Reference proteome</keyword>
<evidence type="ECO:0000256" key="5">
    <source>
        <dbReference type="ARBA" id="ARBA00022884"/>
    </source>
</evidence>
<feature type="region of interest" description="Disordered" evidence="9">
    <location>
        <begin position="1196"/>
        <end position="1235"/>
    </location>
</feature>
<dbReference type="Pfam" id="PF26253">
    <property type="entry name" value="RdRP_head"/>
    <property type="match status" value="1"/>
</dbReference>
<dbReference type="EC" id="2.7.7.48" evidence="8"/>
<evidence type="ECO:0000256" key="7">
    <source>
        <dbReference type="ARBA" id="ARBA00048744"/>
    </source>
</evidence>
<dbReference type="GO" id="GO:0030422">
    <property type="term" value="P:siRNA processing"/>
    <property type="evidence" value="ECO:0007669"/>
    <property type="project" value="TreeGrafter"/>
</dbReference>
<dbReference type="PANTHER" id="PTHR23079">
    <property type="entry name" value="RNA-DEPENDENT RNA POLYMERASE"/>
    <property type="match status" value="1"/>
</dbReference>
<dbReference type="PANTHER" id="PTHR23079:SF55">
    <property type="entry name" value="RNA-DIRECTED RNA POLYMERASE"/>
    <property type="match status" value="1"/>
</dbReference>
<organism evidence="12 13">
    <name type="scientific">Pleurostoma richardsiae</name>
    <dbReference type="NCBI Taxonomy" id="41990"/>
    <lineage>
        <taxon>Eukaryota</taxon>
        <taxon>Fungi</taxon>
        <taxon>Dikarya</taxon>
        <taxon>Ascomycota</taxon>
        <taxon>Pezizomycotina</taxon>
        <taxon>Sordariomycetes</taxon>
        <taxon>Sordariomycetidae</taxon>
        <taxon>Calosphaeriales</taxon>
        <taxon>Pleurostomataceae</taxon>
        <taxon>Pleurostoma</taxon>
    </lineage>
</organism>
<dbReference type="InterPro" id="IPR057596">
    <property type="entry name" value="RDRP_core"/>
</dbReference>
<dbReference type="GO" id="GO:0003968">
    <property type="term" value="F:RNA-directed RNA polymerase activity"/>
    <property type="evidence" value="ECO:0007669"/>
    <property type="project" value="UniProtKB-KW"/>
</dbReference>
<dbReference type="GO" id="GO:0003723">
    <property type="term" value="F:RNA binding"/>
    <property type="evidence" value="ECO:0007669"/>
    <property type="project" value="UniProtKB-KW"/>
</dbReference>
<name>A0AA38RRZ3_9PEZI</name>
<evidence type="ECO:0000256" key="6">
    <source>
        <dbReference type="ARBA" id="ARBA00023158"/>
    </source>
</evidence>
<feature type="region of interest" description="Disordered" evidence="9">
    <location>
        <begin position="1332"/>
        <end position="1400"/>
    </location>
</feature>
<feature type="compositionally biased region" description="Low complexity" evidence="9">
    <location>
        <begin position="1"/>
        <end position="17"/>
    </location>
</feature>
<feature type="compositionally biased region" description="Low complexity" evidence="9">
    <location>
        <begin position="1205"/>
        <end position="1215"/>
    </location>
</feature>
<keyword evidence="5 8" id="KW-0694">RNA-binding</keyword>
<keyword evidence="4 8" id="KW-0548">Nucleotidyltransferase</keyword>
<keyword evidence="3 8" id="KW-0808">Transferase</keyword>
<feature type="domain" description="RDRP core" evidence="10">
    <location>
        <begin position="447"/>
        <end position="1017"/>
    </location>
</feature>
<evidence type="ECO:0000256" key="3">
    <source>
        <dbReference type="ARBA" id="ARBA00022679"/>
    </source>
</evidence>
<evidence type="ECO:0000256" key="1">
    <source>
        <dbReference type="ARBA" id="ARBA00005762"/>
    </source>
</evidence>
<comment type="catalytic activity">
    <reaction evidence="7 8">
        <text>RNA(n) + a ribonucleoside 5'-triphosphate = RNA(n+1) + diphosphate</text>
        <dbReference type="Rhea" id="RHEA:21248"/>
        <dbReference type="Rhea" id="RHEA-COMP:14527"/>
        <dbReference type="Rhea" id="RHEA-COMP:17342"/>
        <dbReference type="ChEBI" id="CHEBI:33019"/>
        <dbReference type="ChEBI" id="CHEBI:61557"/>
        <dbReference type="ChEBI" id="CHEBI:140395"/>
        <dbReference type="EC" id="2.7.7.48"/>
    </reaction>
</comment>
<evidence type="ECO:0000256" key="9">
    <source>
        <dbReference type="SAM" id="MobiDB-lite"/>
    </source>
</evidence>
<feature type="compositionally biased region" description="Acidic residues" evidence="9">
    <location>
        <begin position="1370"/>
        <end position="1390"/>
    </location>
</feature>
<feature type="region of interest" description="Disordered" evidence="9">
    <location>
        <begin position="1"/>
        <end position="23"/>
    </location>
</feature>
<evidence type="ECO:0000256" key="4">
    <source>
        <dbReference type="ARBA" id="ARBA00022695"/>
    </source>
</evidence>
<dbReference type="InterPro" id="IPR058752">
    <property type="entry name" value="RDRP_C_head"/>
</dbReference>
<keyword evidence="2 8" id="KW-0696">RNA-directed RNA polymerase</keyword>
<dbReference type="InterPro" id="IPR007855">
    <property type="entry name" value="RDRP"/>
</dbReference>
<proteinExistence type="inferred from homology"/>
<feature type="compositionally biased region" description="Polar residues" evidence="9">
    <location>
        <begin position="1279"/>
        <end position="1289"/>
    </location>
</feature>
<evidence type="ECO:0000259" key="10">
    <source>
        <dbReference type="Pfam" id="PF05183"/>
    </source>
</evidence>
<evidence type="ECO:0000256" key="8">
    <source>
        <dbReference type="RuleBase" id="RU363098"/>
    </source>
</evidence>
<feature type="compositionally biased region" description="Basic and acidic residues" evidence="9">
    <location>
        <begin position="1391"/>
        <end position="1400"/>
    </location>
</feature>
<dbReference type="EMBL" id="JANBVO010000003">
    <property type="protein sequence ID" value="KAJ9155653.1"/>
    <property type="molecule type" value="Genomic_DNA"/>
</dbReference>
<comment type="similarity">
    <text evidence="1 8">Belongs to the RdRP family.</text>
</comment>
<feature type="domain" description="RDRP C-terminal head" evidence="11">
    <location>
        <begin position="1043"/>
        <end position="1181"/>
    </location>
</feature>
<reference evidence="12" key="1">
    <citation type="submission" date="2022-07" db="EMBL/GenBank/DDBJ databases">
        <title>Fungi with potential for degradation of polypropylene.</title>
        <authorList>
            <person name="Gostincar C."/>
        </authorList>
    </citation>
    <scope>NUCLEOTIDE SEQUENCE</scope>
    <source>
        <strain evidence="12">EXF-13308</strain>
    </source>
</reference>
<evidence type="ECO:0000313" key="12">
    <source>
        <dbReference type="EMBL" id="KAJ9155653.1"/>
    </source>
</evidence>
<feature type="region of interest" description="Disordered" evidence="9">
    <location>
        <begin position="1275"/>
        <end position="1299"/>
    </location>
</feature>
<comment type="caution">
    <text evidence="12">The sequence shown here is derived from an EMBL/GenBank/DDBJ whole genome shotgun (WGS) entry which is preliminary data.</text>
</comment>
<feature type="compositionally biased region" description="Low complexity" evidence="9">
    <location>
        <begin position="1332"/>
        <end position="1345"/>
    </location>
</feature>
<evidence type="ECO:0000313" key="13">
    <source>
        <dbReference type="Proteomes" id="UP001174694"/>
    </source>
</evidence>